<accession>A0A816AT96</accession>
<organism evidence="1 3">
    <name type="scientific">Didymodactylos carnosus</name>
    <dbReference type="NCBI Taxonomy" id="1234261"/>
    <lineage>
        <taxon>Eukaryota</taxon>
        <taxon>Metazoa</taxon>
        <taxon>Spiralia</taxon>
        <taxon>Gnathifera</taxon>
        <taxon>Rotifera</taxon>
        <taxon>Eurotatoria</taxon>
        <taxon>Bdelloidea</taxon>
        <taxon>Philodinida</taxon>
        <taxon>Philodinidae</taxon>
        <taxon>Didymodactylos</taxon>
    </lineage>
</organism>
<proteinExistence type="predicted"/>
<gene>
    <name evidence="1" type="ORF">GPM918_LOCUS42402</name>
    <name evidence="2" type="ORF">SRO942_LOCUS43629</name>
</gene>
<dbReference type="Proteomes" id="UP000681722">
    <property type="component" value="Unassembled WGS sequence"/>
</dbReference>
<dbReference type="EMBL" id="CAJNOQ010035659">
    <property type="protein sequence ID" value="CAF1600553.1"/>
    <property type="molecule type" value="Genomic_DNA"/>
</dbReference>
<dbReference type="EMBL" id="CAJOBC010102061">
    <property type="protein sequence ID" value="CAF4477431.1"/>
    <property type="molecule type" value="Genomic_DNA"/>
</dbReference>
<name>A0A816AT96_9BILA</name>
<dbReference type="AlphaFoldDB" id="A0A816AT96"/>
<comment type="caution">
    <text evidence="1">The sequence shown here is derived from an EMBL/GenBank/DDBJ whole genome shotgun (WGS) entry which is preliminary data.</text>
</comment>
<evidence type="ECO:0000313" key="2">
    <source>
        <dbReference type="EMBL" id="CAF4477431.1"/>
    </source>
</evidence>
<keyword evidence="3" id="KW-1185">Reference proteome</keyword>
<reference evidence="1" key="1">
    <citation type="submission" date="2021-02" db="EMBL/GenBank/DDBJ databases">
        <authorList>
            <person name="Nowell W R."/>
        </authorList>
    </citation>
    <scope>NUCLEOTIDE SEQUENCE</scope>
</reference>
<evidence type="ECO:0000313" key="1">
    <source>
        <dbReference type="EMBL" id="CAF1600553.1"/>
    </source>
</evidence>
<protein>
    <submittedName>
        <fullName evidence="1">Uncharacterized protein</fullName>
    </submittedName>
</protein>
<evidence type="ECO:0000313" key="3">
    <source>
        <dbReference type="Proteomes" id="UP000663829"/>
    </source>
</evidence>
<dbReference type="Proteomes" id="UP000663829">
    <property type="component" value="Unassembled WGS sequence"/>
</dbReference>
<sequence>MYRPITDEIYRDFSHRILMRNMIESPTENSQYSAEKRPTLPVRTACYVAP</sequence>
<feature type="non-terminal residue" evidence="1">
    <location>
        <position position="1"/>
    </location>
</feature>